<feature type="domain" description="Asparagine synthetase" evidence="4">
    <location>
        <begin position="63"/>
        <end position="178"/>
    </location>
</feature>
<keyword evidence="6" id="KW-1185">Reference proteome</keyword>
<accession>Q5AQW3</accession>
<accession>C8VQS0</accession>
<keyword evidence="1" id="KW-0547">Nucleotide-binding</keyword>
<evidence type="ECO:0000313" key="6">
    <source>
        <dbReference type="Proteomes" id="UP000000560"/>
    </source>
</evidence>
<dbReference type="SUPFAM" id="SSF52402">
    <property type="entry name" value="Adenine nucleotide alpha hydrolases-like"/>
    <property type="match status" value="1"/>
</dbReference>
<keyword evidence="2" id="KW-0067">ATP-binding</keyword>
<evidence type="ECO:0000256" key="1">
    <source>
        <dbReference type="ARBA" id="ARBA00022741"/>
    </source>
</evidence>
<dbReference type="GO" id="GO:0005829">
    <property type="term" value="C:cytosol"/>
    <property type="evidence" value="ECO:0000318"/>
    <property type="project" value="GO_Central"/>
</dbReference>
<dbReference type="AlphaFoldDB" id="Q5AQW3"/>
<dbReference type="HOGENOM" id="CLU_444114_0_0_1"/>
<evidence type="ECO:0000256" key="2">
    <source>
        <dbReference type="ARBA" id="ARBA00022840"/>
    </source>
</evidence>
<evidence type="ECO:0000256" key="3">
    <source>
        <dbReference type="SAM" id="MobiDB-lite"/>
    </source>
</evidence>
<feature type="region of interest" description="Disordered" evidence="3">
    <location>
        <begin position="266"/>
        <end position="309"/>
    </location>
</feature>
<feature type="compositionally biased region" description="Polar residues" evidence="3">
    <location>
        <begin position="266"/>
        <end position="275"/>
    </location>
</feature>
<dbReference type="InterPro" id="IPR001962">
    <property type="entry name" value="Asn_synthase"/>
</dbReference>
<dbReference type="eggNOG" id="KOG0571">
    <property type="taxonomic scope" value="Eukaryota"/>
</dbReference>
<dbReference type="Gene3D" id="3.40.50.620">
    <property type="entry name" value="HUPs"/>
    <property type="match status" value="1"/>
</dbReference>
<dbReference type="PANTHER" id="PTHR11772:SF2">
    <property type="entry name" value="ASPARAGINE SYNTHETASE [GLUTAMINE-HYDROLYZING]"/>
    <property type="match status" value="1"/>
</dbReference>
<dbReference type="GO" id="GO:0004066">
    <property type="term" value="F:asparagine synthase (glutamine-hydrolyzing) activity"/>
    <property type="evidence" value="ECO:0000318"/>
    <property type="project" value="GO_Central"/>
</dbReference>
<dbReference type="Pfam" id="PF00733">
    <property type="entry name" value="Asn_synthase"/>
    <property type="match status" value="1"/>
</dbReference>
<dbReference type="OrthoDB" id="5086500at2759"/>
<dbReference type="PANTHER" id="PTHR11772">
    <property type="entry name" value="ASPARAGINE SYNTHETASE"/>
    <property type="match status" value="1"/>
</dbReference>
<dbReference type="InterPro" id="IPR050795">
    <property type="entry name" value="Asn_Synthetase"/>
</dbReference>
<reference evidence="6" key="2">
    <citation type="journal article" date="2009" name="Fungal Genet. Biol.">
        <title>The 2008 update of the Aspergillus nidulans genome annotation: a community effort.</title>
        <authorList>
            <person name="Wortman J.R."/>
            <person name="Gilsenan J.M."/>
            <person name="Joardar V."/>
            <person name="Deegan J."/>
            <person name="Clutterbuck J."/>
            <person name="Andersen M.R."/>
            <person name="Archer D."/>
            <person name="Bencina M."/>
            <person name="Braus G."/>
            <person name="Coutinho P."/>
            <person name="von Dohren H."/>
            <person name="Doonan J."/>
            <person name="Driessen A.J."/>
            <person name="Durek P."/>
            <person name="Espeso E."/>
            <person name="Fekete E."/>
            <person name="Flipphi M."/>
            <person name="Estrada C.G."/>
            <person name="Geysens S."/>
            <person name="Goldman G."/>
            <person name="de Groot P.W."/>
            <person name="Hansen K."/>
            <person name="Harris S.D."/>
            <person name="Heinekamp T."/>
            <person name="Helmstaedt K."/>
            <person name="Henrissat B."/>
            <person name="Hofmann G."/>
            <person name="Homan T."/>
            <person name="Horio T."/>
            <person name="Horiuchi H."/>
            <person name="James S."/>
            <person name="Jones M."/>
            <person name="Karaffa L."/>
            <person name="Karanyi Z."/>
            <person name="Kato M."/>
            <person name="Keller N."/>
            <person name="Kelly D.E."/>
            <person name="Kiel J.A."/>
            <person name="Kim J.M."/>
            <person name="van der Klei I.J."/>
            <person name="Klis F.M."/>
            <person name="Kovalchuk A."/>
            <person name="Krasevec N."/>
            <person name="Kubicek C.P."/>
            <person name="Liu B."/>
            <person name="Maccabe A."/>
            <person name="Meyer V."/>
            <person name="Mirabito P."/>
            <person name="Miskei M."/>
            <person name="Mos M."/>
            <person name="Mullins J."/>
            <person name="Nelson D.R."/>
            <person name="Nielsen J."/>
            <person name="Oakley B.R."/>
            <person name="Osmani S.A."/>
            <person name="Pakula T."/>
            <person name="Paszewski A."/>
            <person name="Paulsen I."/>
            <person name="Pilsyk S."/>
            <person name="Pocsi I."/>
            <person name="Punt P.J."/>
            <person name="Ram A.F."/>
            <person name="Ren Q."/>
            <person name="Robellet X."/>
            <person name="Robson G."/>
            <person name="Seiboth B."/>
            <person name="van Solingen P."/>
            <person name="Specht T."/>
            <person name="Sun J."/>
            <person name="Taheri-Talesh N."/>
            <person name="Takeshita N."/>
            <person name="Ussery D."/>
            <person name="vanKuyk P.A."/>
            <person name="Visser H."/>
            <person name="van de Vondervoort P.J."/>
            <person name="de Vries R.P."/>
            <person name="Walton J."/>
            <person name="Xiang X."/>
            <person name="Xiong Y."/>
            <person name="Zeng A.P."/>
            <person name="Brandt B.W."/>
            <person name="Cornell M.J."/>
            <person name="van den Hondel C.A."/>
            <person name="Visser J."/>
            <person name="Oliver S.G."/>
            <person name="Turner G."/>
        </authorList>
    </citation>
    <scope>GENOME REANNOTATION</scope>
    <source>
        <strain evidence="6">FGSC A4 / ATCC 38163 / CBS 112.46 / NRRL 194 / M139</strain>
    </source>
</reference>
<feature type="compositionally biased region" description="Low complexity" evidence="3">
    <location>
        <begin position="276"/>
        <end position="292"/>
    </location>
</feature>
<dbReference type="GO" id="GO:0005524">
    <property type="term" value="F:ATP binding"/>
    <property type="evidence" value="ECO:0007669"/>
    <property type="project" value="UniProtKB-KW"/>
</dbReference>
<evidence type="ECO:0000259" key="4">
    <source>
        <dbReference type="Pfam" id="PF00733"/>
    </source>
</evidence>
<dbReference type="KEGG" id="ani:ANIA_09317"/>
<name>Q5AQW3_EMENI</name>
<dbReference type="GO" id="GO:0006529">
    <property type="term" value="P:asparagine biosynthetic process"/>
    <property type="evidence" value="ECO:0000318"/>
    <property type="project" value="GO_Central"/>
</dbReference>
<dbReference type="OMA" id="MAYRIES"/>
<dbReference type="RefSeq" id="XP_682586.1">
    <property type="nucleotide sequence ID" value="XM_677494.1"/>
</dbReference>
<reference evidence="6" key="1">
    <citation type="journal article" date="2005" name="Nature">
        <title>Sequencing of Aspergillus nidulans and comparative analysis with A. fumigatus and A. oryzae.</title>
        <authorList>
            <person name="Galagan J.E."/>
            <person name="Calvo S.E."/>
            <person name="Cuomo C."/>
            <person name="Ma L.J."/>
            <person name="Wortman J.R."/>
            <person name="Batzoglou S."/>
            <person name="Lee S.I."/>
            <person name="Basturkmen M."/>
            <person name="Spevak C.C."/>
            <person name="Clutterbuck J."/>
            <person name="Kapitonov V."/>
            <person name="Jurka J."/>
            <person name="Scazzocchio C."/>
            <person name="Farman M."/>
            <person name="Butler J."/>
            <person name="Purcell S."/>
            <person name="Harris S."/>
            <person name="Braus G.H."/>
            <person name="Draht O."/>
            <person name="Busch S."/>
            <person name="D'Enfert C."/>
            <person name="Bouchier C."/>
            <person name="Goldman G.H."/>
            <person name="Bell-Pedersen D."/>
            <person name="Griffiths-Jones S."/>
            <person name="Doonan J.H."/>
            <person name="Yu J."/>
            <person name="Vienken K."/>
            <person name="Pain A."/>
            <person name="Freitag M."/>
            <person name="Selker E.U."/>
            <person name="Archer D.B."/>
            <person name="Penalva M.A."/>
            <person name="Oakley B.R."/>
            <person name="Momany M."/>
            <person name="Tanaka T."/>
            <person name="Kumagai T."/>
            <person name="Asai K."/>
            <person name="Machida M."/>
            <person name="Nierman W.C."/>
            <person name="Denning D.W."/>
            <person name="Caddick M."/>
            <person name="Hynes M."/>
            <person name="Paoletti M."/>
            <person name="Fischer R."/>
            <person name="Miller B."/>
            <person name="Dyer P."/>
            <person name="Sachs M.S."/>
            <person name="Osmani S.A."/>
            <person name="Birren B.W."/>
        </authorList>
    </citation>
    <scope>NUCLEOTIDE SEQUENCE [LARGE SCALE GENOMIC DNA]</scope>
    <source>
        <strain evidence="6">FGSC A4 / ATCC 38163 / CBS 112.46 / NRRL 194 / M139</strain>
    </source>
</reference>
<dbReference type="InterPro" id="IPR014729">
    <property type="entry name" value="Rossmann-like_a/b/a_fold"/>
</dbReference>
<dbReference type="GeneID" id="2867805"/>
<dbReference type="EMBL" id="BN001308">
    <property type="protein sequence ID" value="CBF87391.1"/>
    <property type="molecule type" value="Genomic_DNA"/>
</dbReference>
<organism evidence="5 6">
    <name type="scientific">Emericella nidulans (strain FGSC A4 / ATCC 38163 / CBS 112.46 / NRRL 194 / M139)</name>
    <name type="common">Aspergillus nidulans</name>
    <dbReference type="NCBI Taxonomy" id="227321"/>
    <lineage>
        <taxon>Eukaryota</taxon>
        <taxon>Fungi</taxon>
        <taxon>Dikarya</taxon>
        <taxon>Ascomycota</taxon>
        <taxon>Pezizomycotina</taxon>
        <taxon>Eurotiomycetes</taxon>
        <taxon>Eurotiomycetidae</taxon>
        <taxon>Eurotiales</taxon>
        <taxon>Aspergillaceae</taxon>
        <taxon>Aspergillus</taxon>
        <taxon>Aspergillus subgen. Nidulantes</taxon>
    </lineage>
</organism>
<dbReference type="InParanoid" id="Q5AQW3"/>
<proteinExistence type="predicted"/>
<dbReference type="Proteomes" id="UP000000560">
    <property type="component" value="Chromosome VIII"/>
</dbReference>
<protein>
    <recommendedName>
        <fullName evidence="4">Asparagine synthetase domain-containing protein</fullName>
    </recommendedName>
</protein>
<gene>
    <name evidence="5" type="ORF">ANIA_09317</name>
</gene>
<evidence type="ECO:0000313" key="5">
    <source>
        <dbReference type="EMBL" id="CBF87391.1"/>
    </source>
</evidence>
<sequence length="615" mass="67730">MAFKQQKPQFVPVKWSLDSNVETNGPCRLLLLRQRRHEQYLHRWTFRQLSATLLRVLGDGEGKLNTSDAQTVFVDSLDGKTRQNMTGSWHPLHTSEYVWTKVAFPNSLLRCLDDNVDMAYRIESRPAFLDHHLTEYANSHPPALKLKYDYTTGKFREKHILREAVKPFVTEEGAMHKKLKELVTKENVEMLGFLDWEKTSELVNKAIEGGDLLAFRAAITIAHYIVLGRRRSKQTPVLSRREVISACAFKMKIEYGYGLEPQTSTWRNPTADSAISHTQTGSDSSSSGPTGTVDRDPLKRATSQPSYSISPSCVSACFNLDRTPEPLVISVLPGVASYKNRRSFSLPLDCQTRITTSLPYVSFHHTTGQVTRPPANTVTMRCTIPSASPRTNSSAALALLSLLACATAQSTVGFGPAFSLGPTQSWIREANTTLVLPKTPGLKDRLALWPGMGTSGGDLIQALAVSFSDPNANCGASEGQWCTWASTLQGEQLGGTDVPANEGDKLTMHYVYNDSTGEYDQTVYINGESVSTLSTSSGQAQGWGTAVECQDDACESTTVAAHQYLDTTIILDSEDTTFKDTLVLTEADSTEFSSSDGGKTWTVETINIHEHTYNL</sequence>